<name>A0A1I0TU66_9BACL</name>
<dbReference type="OrthoDB" id="2974030at2"/>
<dbReference type="Gene3D" id="3.40.50.1460">
    <property type="match status" value="1"/>
</dbReference>
<dbReference type="RefSeq" id="WP_090951901.1">
    <property type="nucleotide sequence ID" value="NZ_FOJS01000058.1"/>
</dbReference>
<accession>A0A1I0TU66</accession>
<reference evidence="3" key="1">
    <citation type="submission" date="2016-10" db="EMBL/GenBank/DDBJ databases">
        <authorList>
            <person name="Varghese N."/>
            <person name="Submissions S."/>
        </authorList>
    </citation>
    <scope>NUCLEOTIDE SEQUENCE [LARGE SCALE GENOMIC DNA]</scope>
    <source>
        <strain evidence="3">M1</strain>
    </source>
</reference>
<dbReference type="STRING" id="186116.SAMN05192569_10584"/>
<dbReference type="EMBL" id="FOJS01000058">
    <property type="protein sequence ID" value="SFA55123.1"/>
    <property type="molecule type" value="Genomic_DNA"/>
</dbReference>
<dbReference type="Proteomes" id="UP000198650">
    <property type="component" value="Unassembled WGS sequence"/>
</dbReference>
<dbReference type="GO" id="GO:0005737">
    <property type="term" value="C:cytoplasm"/>
    <property type="evidence" value="ECO:0007669"/>
    <property type="project" value="TreeGrafter"/>
</dbReference>
<evidence type="ECO:0000313" key="2">
    <source>
        <dbReference type="EMBL" id="SFA55123.1"/>
    </source>
</evidence>
<keyword evidence="3" id="KW-1185">Reference proteome</keyword>
<organism evidence="2 3">
    <name type="scientific">Parageobacillus thermantarcticus</name>
    <dbReference type="NCBI Taxonomy" id="186116"/>
    <lineage>
        <taxon>Bacteria</taxon>
        <taxon>Bacillati</taxon>
        <taxon>Bacillota</taxon>
        <taxon>Bacilli</taxon>
        <taxon>Bacillales</taxon>
        <taxon>Anoxybacillaceae</taxon>
        <taxon>Parageobacillus</taxon>
    </lineage>
</organism>
<dbReference type="InterPro" id="IPR011600">
    <property type="entry name" value="Pept_C14_caspase"/>
</dbReference>
<protein>
    <submittedName>
        <fullName evidence="2">Caspase domain-containing protein</fullName>
    </submittedName>
</protein>
<sequence length="478" mass="53743">MVYKALLIAVDQYLNTSPLPNTVNDVSEIKRLLLEPPSFFKKENVEVFQGNIAKRNILYSVLTSFFEDALPNDILFLFWAGHGYLHNNNEGYFVPFDGDIYHPEDSMIKMTDVRDLIDHTVAGTVLAFFDTCHSGAVARNIQHEMVRGLEVKGSGKVLIAACTSNQEAWDRNGHGAFTDYLIRGLEGEAANANGEIDVYHLYSYVSRKVAEEFEDQTPVMKSTLTGEPLLLKRVVKRESQSFGTSPTIGTKIVNSSGSYFWLGELTCEYDEYRELKAGTYELVLKNPDGKTERVLKSMQQNNGQYAFSVRNFADMVTVKNIRVESQKENTTVTITLVSLGNTGSFVFPEMSAHLNGQIFSADDIALLRVRRILFGEEFSRHDFSVALLESMIMNPSNARVPVIADLLRVLKGKGYTMEQIRGKVVEQLILTGTLQEIEDLTFIVENGVIKKVCLQGYRPKYYANVESTKIEINESVNI</sequence>
<dbReference type="AlphaFoldDB" id="A0A1I0TU66"/>
<evidence type="ECO:0000313" key="3">
    <source>
        <dbReference type="Proteomes" id="UP000198650"/>
    </source>
</evidence>
<dbReference type="InterPro" id="IPR050452">
    <property type="entry name" value="Metacaspase"/>
</dbReference>
<feature type="domain" description="Peptidase C14 caspase" evidence="1">
    <location>
        <begin position="4"/>
        <end position="226"/>
    </location>
</feature>
<gene>
    <name evidence="2" type="ORF">SAMN05192569_10584</name>
</gene>
<dbReference type="PANTHER" id="PTHR48104:SF30">
    <property type="entry name" value="METACASPASE-1"/>
    <property type="match status" value="1"/>
</dbReference>
<dbReference type="InterPro" id="IPR029030">
    <property type="entry name" value="Caspase-like_dom_sf"/>
</dbReference>
<dbReference type="SUPFAM" id="SSF52129">
    <property type="entry name" value="Caspase-like"/>
    <property type="match status" value="1"/>
</dbReference>
<dbReference type="GO" id="GO:0004197">
    <property type="term" value="F:cysteine-type endopeptidase activity"/>
    <property type="evidence" value="ECO:0007669"/>
    <property type="project" value="InterPro"/>
</dbReference>
<dbReference type="GO" id="GO:0006508">
    <property type="term" value="P:proteolysis"/>
    <property type="evidence" value="ECO:0007669"/>
    <property type="project" value="InterPro"/>
</dbReference>
<dbReference type="PANTHER" id="PTHR48104">
    <property type="entry name" value="METACASPASE-4"/>
    <property type="match status" value="1"/>
</dbReference>
<dbReference type="Pfam" id="PF00656">
    <property type="entry name" value="Peptidase_C14"/>
    <property type="match status" value="1"/>
</dbReference>
<proteinExistence type="predicted"/>
<evidence type="ECO:0000259" key="1">
    <source>
        <dbReference type="Pfam" id="PF00656"/>
    </source>
</evidence>